<evidence type="ECO:0000313" key="6">
    <source>
        <dbReference type="Proteomes" id="UP001054889"/>
    </source>
</evidence>
<reference evidence="5" key="2">
    <citation type="submission" date="2021-12" db="EMBL/GenBank/DDBJ databases">
        <title>Resequencing data analysis of finger millet.</title>
        <authorList>
            <person name="Hatakeyama M."/>
            <person name="Aluri S."/>
            <person name="Balachadran M.T."/>
            <person name="Sivarajan S.R."/>
            <person name="Poveda L."/>
            <person name="Shimizu-Inatsugi R."/>
            <person name="Schlapbach R."/>
            <person name="Sreeman S.M."/>
            <person name="Shimizu K.K."/>
        </authorList>
    </citation>
    <scope>NUCLEOTIDE SEQUENCE</scope>
</reference>
<evidence type="ECO:0000256" key="1">
    <source>
        <dbReference type="ARBA" id="ARBA00004123"/>
    </source>
</evidence>
<gene>
    <name evidence="5" type="primary">gb08467</name>
    <name evidence="5" type="ORF">PR202_gb08467</name>
</gene>
<dbReference type="InterPro" id="IPR051358">
    <property type="entry name" value="TF_AMS/ICE1/BHLH6-like"/>
</dbReference>
<name>A0AAV5EEN7_ELECO</name>
<dbReference type="Proteomes" id="UP001054889">
    <property type="component" value="Unassembled WGS sequence"/>
</dbReference>
<evidence type="ECO:0000256" key="3">
    <source>
        <dbReference type="SAM" id="MobiDB-lite"/>
    </source>
</evidence>
<sequence length="180" mass="18687">MDSQTGDSLACFWDCFDSEGIQSLYIDDGSAVCGGGQHLLVDGYSSSPDGNGSSYDSSPAAAVATATSTPGGGVAEKEDESVAVAGQFHGVRVSGAGDKVLVVSVACRHRRDAVAKVCRALDGLRLRVIAANVTSASGTVTHTALVQREELQQYEMKELVEIAIAQLDDVIGSPLSTMNY</sequence>
<dbReference type="EMBL" id="BQKI01000075">
    <property type="protein sequence ID" value="GJN21022.1"/>
    <property type="molecule type" value="Genomic_DNA"/>
</dbReference>
<dbReference type="Pfam" id="PF22754">
    <property type="entry name" value="bHLH-TF_ACT-like_plant"/>
    <property type="match status" value="1"/>
</dbReference>
<dbReference type="GO" id="GO:0003700">
    <property type="term" value="F:DNA-binding transcription factor activity"/>
    <property type="evidence" value="ECO:0007669"/>
    <property type="project" value="TreeGrafter"/>
</dbReference>
<evidence type="ECO:0000313" key="5">
    <source>
        <dbReference type="EMBL" id="GJN21022.1"/>
    </source>
</evidence>
<reference evidence="5" key="1">
    <citation type="journal article" date="2018" name="DNA Res.">
        <title>Multiple hybrid de novo genome assembly of finger millet, an orphan allotetraploid crop.</title>
        <authorList>
            <person name="Hatakeyama M."/>
            <person name="Aluri S."/>
            <person name="Balachadran M.T."/>
            <person name="Sivarajan S.R."/>
            <person name="Patrignani A."/>
            <person name="Gruter S."/>
            <person name="Poveda L."/>
            <person name="Shimizu-Inatsugi R."/>
            <person name="Baeten J."/>
            <person name="Francoijs K.J."/>
            <person name="Nataraja K.N."/>
            <person name="Reddy Y.A.N."/>
            <person name="Phadnis S."/>
            <person name="Ravikumar R.L."/>
            <person name="Schlapbach R."/>
            <person name="Sreeman S.M."/>
            <person name="Shimizu K.K."/>
        </authorList>
    </citation>
    <scope>NUCLEOTIDE SEQUENCE</scope>
</reference>
<keyword evidence="2" id="KW-0539">Nucleus</keyword>
<feature type="compositionally biased region" description="Low complexity" evidence="3">
    <location>
        <begin position="57"/>
        <end position="69"/>
    </location>
</feature>
<proteinExistence type="predicted"/>
<dbReference type="InterPro" id="IPR054502">
    <property type="entry name" value="bHLH-TF_ACT-like_plant"/>
</dbReference>
<evidence type="ECO:0000259" key="4">
    <source>
        <dbReference type="Pfam" id="PF22754"/>
    </source>
</evidence>
<protein>
    <recommendedName>
        <fullName evidence="4">Plant bHLH transcription factor ACT-like domain-containing protein</fullName>
    </recommendedName>
</protein>
<keyword evidence="6" id="KW-1185">Reference proteome</keyword>
<dbReference type="GO" id="GO:0005634">
    <property type="term" value="C:nucleus"/>
    <property type="evidence" value="ECO:0007669"/>
    <property type="project" value="UniProtKB-SubCell"/>
</dbReference>
<comment type="caution">
    <text evidence="5">The sequence shown here is derived from an EMBL/GenBank/DDBJ whole genome shotgun (WGS) entry which is preliminary data.</text>
</comment>
<dbReference type="PANTHER" id="PTHR31945:SF26">
    <property type="entry name" value="TRANSCRIPTION FACTOR BHLH35"/>
    <property type="match status" value="1"/>
</dbReference>
<dbReference type="PANTHER" id="PTHR31945">
    <property type="entry name" value="TRANSCRIPTION FACTOR SCREAM2-RELATED"/>
    <property type="match status" value="1"/>
</dbReference>
<comment type="subcellular location">
    <subcellularLocation>
        <location evidence="1">Nucleus</location>
    </subcellularLocation>
</comment>
<feature type="domain" description="Plant bHLH transcription factor ACT-like" evidence="4">
    <location>
        <begin position="91"/>
        <end position="165"/>
    </location>
</feature>
<accession>A0AAV5EEN7</accession>
<feature type="region of interest" description="Disordered" evidence="3">
    <location>
        <begin position="48"/>
        <end position="75"/>
    </location>
</feature>
<organism evidence="5 6">
    <name type="scientific">Eleusine coracana subsp. coracana</name>
    <dbReference type="NCBI Taxonomy" id="191504"/>
    <lineage>
        <taxon>Eukaryota</taxon>
        <taxon>Viridiplantae</taxon>
        <taxon>Streptophyta</taxon>
        <taxon>Embryophyta</taxon>
        <taxon>Tracheophyta</taxon>
        <taxon>Spermatophyta</taxon>
        <taxon>Magnoliopsida</taxon>
        <taxon>Liliopsida</taxon>
        <taxon>Poales</taxon>
        <taxon>Poaceae</taxon>
        <taxon>PACMAD clade</taxon>
        <taxon>Chloridoideae</taxon>
        <taxon>Cynodonteae</taxon>
        <taxon>Eleusininae</taxon>
        <taxon>Eleusine</taxon>
    </lineage>
</organism>
<dbReference type="AlphaFoldDB" id="A0AAV5EEN7"/>
<evidence type="ECO:0000256" key="2">
    <source>
        <dbReference type="ARBA" id="ARBA00023242"/>
    </source>
</evidence>
<dbReference type="GO" id="GO:0043565">
    <property type="term" value="F:sequence-specific DNA binding"/>
    <property type="evidence" value="ECO:0007669"/>
    <property type="project" value="TreeGrafter"/>
</dbReference>